<protein>
    <submittedName>
        <fullName evidence="5">Ankyrin repeats (3 copies)</fullName>
    </submittedName>
</protein>
<dbReference type="InterPro" id="IPR001810">
    <property type="entry name" value="F-box_dom"/>
</dbReference>
<reference evidence="5 6" key="1">
    <citation type="submission" date="2015-11" db="EMBL/GenBank/DDBJ databases">
        <title>Genomic analysis of 38 Legionella species identifies large and diverse effector repertoires.</title>
        <authorList>
            <person name="Burstein D."/>
            <person name="Amaro F."/>
            <person name="Zusman T."/>
            <person name="Lifshitz Z."/>
            <person name="Cohen O."/>
            <person name="Gilbert J.A."/>
            <person name="Pupko T."/>
            <person name="Shuman H.A."/>
            <person name="Segal G."/>
        </authorList>
    </citation>
    <scope>NUCLEOTIDE SEQUENCE [LARGE SCALE GENOMIC DNA]</scope>
    <source>
        <strain evidence="5 6">ATCC 700990</strain>
    </source>
</reference>
<dbReference type="EMBL" id="LNXY01000027">
    <property type="protein sequence ID" value="KTC85872.1"/>
    <property type="molecule type" value="Genomic_DNA"/>
</dbReference>
<dbReference type="SUPFAM" id="SSF48403">
    <property type="entry name" value="Ankyrin repeat"/>
    <property type="match status" value="1"/>
</dbReference>
<feature type="compositionally biased region" description="Basic and acidic residues" evidence="3">
    <location>
        <begin position="769"/>
        <end position="783"/>
    </location>
</feature>
<dbReference type="Proteomes" id="UP000054736">
    <property type="component" value="Unassembled WGS sequence"/>
</dbReference>
<keyword evidence="2" id="KW-0040">ANK repeat</keyword>
<name>A0A0W0SR86_9GAMM</name>
<feature type="region of interest" description="Disordered" evidence="3">
    <location>
        <begin position="841"/>
        <end position="863"/>
    </location>
</feature>
<comment type="caution">
    <text evidence="5">The sequence shown here is derived from an EMBL/GenBank/DDBJ whole genome shotgun (WGS) entry which is preliminary data.</text>
</comment>
<sequence>MRTKYSFIQKTPPSVPQEYIELPEEIWVRIFSLIDPESLLGKVQLTSKLFYRLANDYWVWEKLFNLFFSEDLPAPLPSTFDWRTVFITLYREQYGSLSPQTCKYIFLIAIGAIQDIRAAMIPLQHLEADQFILIKTAARFKRQAILNYFYSQVLEQLIIRGYKDHLYWATLCNQHEAIDSLLKIKPDLINAAIFEENKTVTMLAALVGHLELMKKLIIIPNNNLLALGFTELYHFVVRNGQRYMVEGFNSFIKEHEANNSTPLSFRIKNAARNLPSTISIAAIYGSIAIFKSSIIPLHHECIQLQNYLESESSSATTEDLDESKALQLSTESKIKPTPKESYEQAKANFDWVMLVAMMGASEHGHVNIIKYVLDNNFFEIEEPIIGQNTLLFRAVEHNQLELVIFLLKKQADPEFTLTSLLSGTMGLEEVDYSEIIFLLVKAIEKRNKFNPPLIKAAIDSNRTDILERLLAIDPQILNKTKGAPLFLCQAITLGNQACVSILLDHGVEIDVDSVLVALRNKDLELVQELLNRADPQNISELVKSLNINKEIKKLLSQKCDITDLRNLIDFNDQVLKRPPIDKNHVLALAKQKKKKLIAAELCIEIELEHEAKLGEASLSNEDLIVEQLTIQLRAKGLQRGSDYVARHVTNKGSAHPKRIRFPCSTLEGLAAFKRLTATDSPKALALERQLREVYLQSYKKGLAQENAKRAEVQRSKRKAEHTETQQSKKRPVQTSQNNEETEEQSEKQPETKKRFLGKRKSTEPTNQIKQEERKSPKLADHDSPNPQPSTGRFGLFTNSNRETAVAATQTTTAVTYSDVEEPQTLSISAQARRSSALFFAPPQLTSPDSETEDLTLKSMDPGK</sequence>
<feature type="region of interest" description="Disordered" evidence="3">
    <location>
        <begin position="704"/>
        <end position="798"/>
    </location>
</feature>
<evidence type="ECO:0000313" key="6">
    <source>
        <dbReference type="Proteomes" id="UP000054736"/>
    </source>
</evidence>
<evidence type="ECO:0000259" key="4">
    <source>
        <dbReference type="PROSITE" id="PS50181"/>
    </source>
</evidence>
<dbReference type="InterPro" id="IPR002110">
    <property type="entry name" value="Ankyrin_rpt"/>
</dbReference>
<proteinExistence type="predicted"/>
<keyword evidence="6" id="KW-1185">Reference proteome</keyword>
<evidence type="ECO:0000256" key="2">
    <source>
        <dbReference type="ARBA" id="ARBA00023043"/>
    </source>
</evidence>
<keyword evidence="1" id="KW-0677">Repeat</keyword>
<evidence type="ECO:0000256" key="3">
    <source>
        <dbReference type="SAM" id="MobiDB-lite"/>
    </source>
</evidence>
<dbReference type="SUPFAM" id="SSF81383">
    <property type="entry name" value="F-box domain"/>
    <property type="match status" value="1"/>
</dbReference>
<accession>A0A0W0SR86</accession>
<dbReference type="InterPro" id="IPR036047">
    <property type="entry name" value="F-box-like_dom_sf"/>
</dbReference>
<feature type="domain" description="F-box" evidence="4">
    <location>
        <begin position="16"/>
        <end position="63"/>
    </location>
</feature>
<dbReference type="AlphaFoldDB" id="A0A0W0SR86"/>
<dbReference type="PANTHER" id="PTHR24198:SF165">
    <property type="entry name" value="ANKYRIN REPEAT-CONTAINING PROTEIN-RELATED"/>
    <property type="match status" value="1"/>
</dbReference>
<dbReference type="OrthoDB" id="5657194at2"/>
<evidence type="ECO:0000256" key="1">
    <source>
        <dbReference type="ARBA" id="ARBA00022737"/>
    </source>
</evidence>
<dbReference type="Gene3D" id="1.25.40.20">
    <property type="entry name" value="Ankyrin repeat-containing domain"/>
    <property type="match status" value="1"/>
</dbReference>
<dbReference type="STRING" id="1212489.Ldro_2197"/>
<dbReference type="PANTHER" id="PTHR24198">
    <property type="entry name" value="ANKYRIN REPEAT AND PROTEIN KINASE DOMAIN-CONTAINING PROTEIN"/>
    <property type="match status" value="1"/>
</dbReference>
<dbReference type="Pfam" id="PF12937">
    <property type="entry name" value="F-box-like"/>
    <property type="match status" value="1"/>
</dbReference>
<dbReference type="InterPro" id="IPR036770">
    <property type="entry name" value="Ankyrin_rpt-contain_sf"/>
</dbReference>
<gene>
    <name evidence="5" type="ORF">Ldro_2197</name>
</gene>
<feature type="compositionally biased region" description="Basic and acidic residues" evidence="3">
    <location>
        <begin position="744"/>
        <end position="753"/>
    </location>
</feature>
<dbReference type="PROSITE" id="PS50181">
    <property type="entry name" value="FBOX"/>
    <property type="match status" value="1"/>
</dbReference>
<dbReference type="RefSeq" id="WP_058496469.1">
    <property type="nucleotide sequence ID" value="NZ_CAAAIU010000001.1"/>
</dbReference>
<organism evidence="5 6">
    <name type="scientific">Legionella drozanskii LLAP-1</name>
    <dbReference type="NCBI Taxonomy" id="1212489"/>
    <lineage>
        <taxon>Bacteria</taxon>
        <taxon>Pseudomonadati</taxon>
        <taxon>Pseudomonadota</taxon>
        <taxon>Gammaproteobacteria</taxon>
        <taxon>Legionellales</taxon>
        <taxon>Legionellaceae</taxon>
        <taxon>Legionella</taxon>
    </lineage>
</organism>
<dbReference type="PATRIC" id="fig|1212489.4.peg.2320"/>
<evidence type="ECO:0000313" key="5">
    <source>
        <dbReference type="EMBL" id="KTC85872.1"/>
    </source>
</evidence>
<dbReference type="Gene3D" id="1.20.1280.50">
    <property type="match status" value="1"/>
</dbReference>
<dbReference type="SMART" id="SM00248">
    <property type="entry name" value="ANK"/>
    <property type="match status" value="6"/>
</dbReference>